<proteinExistence type="predicted"/>
<reference evidence="1" key="1">
    <citation type="submission" date="2020-05" db="EMBL/GenBank/DDBJ databases">
        <title>Large-scale comparative analyses of tick genomes elucidate their genetic diversity and vector capacities.</title>
        <authorList>
            <person name="Jia N."/>
            <person name="Wang J."/>
            <person name="Shi W."/>
            <person name="Du L."/>
            <person name="Sun Y."/>
            <person name="Zhan W."/>
            <person name="Jiang J."/>
            <person name="Wang Q."/>
            <person name="Zhang B."/>
            <person name="Ji P."/>
            <person name="Sakyi L.B."/>
            <person name="Cui X."/>
            <person name="Yuan T."/>
            <person name="Jiang B."/>
            <person name="Yang W."/>
            <person name="Lam T.T.-Y."/>
            <person name="Chang Q."/>
            <person name="Ding S."/>
            <person name="Wang X."/>
            <person name="Zhu J."/>
            <person name="Ruan X."/>
            <person name="Zhao L."/>
            <person name="Wei J."/>
            <person name="Que T."/>
            <person name="Du C."/>
            <person name="Cheng J."/>
            <person name="Dai P."/>
            <person name="Han X."/>
            <person name="Huang E."/>
            <person name="Gao Y."/>
            <person name="Liu J."/>
            <person name="Shao H."/>
            <person name="Ye R."/>
            <person name="Li L."/>
            <person name="Wei W."/>
            <person name="Wang X."/>
            <person name="Wang C."/>
            <person name="Yang T."/>
            <person name="Huo Q."/>
            <person name="Li W."/>
            <person name="Guo W."/>
            <person name="Chen H."/>
            <person name="Zhou L."/>
            <person name="Ni X."/>
            <person name="Tian J."/>
            <person name="Zhou Y."/>
            <person name="Sheng Y."/>
            <person name="Liu T."/>
            <person name="Pan Y."/>
            <person name="Xia L."/>
            <person name="Li J."/>
            <person name="Zhao F."/>
            <person name="Cao W."/>
        </authorList>
    </citation>
    <scope>NUCLEOTIDE SEQUENCE</scope>
    <source>
        <strain evidence="1">Dsil-2018</strain>
    </source>
</reference>
<accession>A0ACB8DPK2</accession>
<dbReference type="EMBL" id="CM023479">
    <property type="protein sequence ID" value="KAH7974402.1"/>
    <property type="molecule type" value="Genomic_DNA"/>
</dbReference>
<evidence type="ECO:0000313" key="2">
    <source>
        <dbReference type="Proteomes" id="UP000821865"/>
    </source>
</evidence>
<protein>
    <submittedName>
        <fullName evidence="1">Uncharacterized protein</fullName>
    </submittedName>
</protein>
<evidence type="ECO:0000313" key="1">
    <source>
        <dbReference type="EMBL" id="KAH7974402.1"/>
    </source>
</evidence>
<sequence>MSTLDDDTALGHISEHLNNAVRADEGVSLSRLQGILSQLPPSLRGRFGPTIETIRLVAGRFPGTIVVGSDSRVYMSAQPRASSKNNETKSANSTDAPIELRNVTGKITKVLPYYGFVDLSHPLRDSVFFEKRLFQENRHFDLRKSGLKLGDIVILDAVRSPPGHRARYQATRIELRRNIAHTSNPTTKQAAFQPNNHGMTNGLAGTIQAVNPCHAFILFGQGNKDCAYVSIDNVDKSLLQAEKSLNDIFSVGDKVHFDAQPHPKPTSCAKWWATNVKKVQCAELAQANDCGDEALL</sequence>
<name>A0ACB8DPK2_DERSI</name>
<dbReference type="Proteomes" id="UP000821865">
    <property type="component" value="Chromosome 10"/>
</dbReference>
<comment type="caution">
    <text evidence="1">The sequence shown here is derived from an EMBL/GenBank/DDBJ whole genome shotgun (WGS) entry which is preliminary data.</text>
</comment>
<organism evidence="1 2">
    <name type="scientific">Dermacentor silvarum</name>
    <name type="common">Tick</name>
    <dbReference type="NCBI Taxonomy" id="543639"/>
    <lineage>
        <taxon>Eukaryota</taxon>
        <taxon>Metazoa</taxon>
        <taxon>Ecdysozoa</taxon>
        <taxon>Arthropoda</taxon>
        <taxon>Chelicerata</taxon>
        <taxon>Arachnida</taxon>
        <taxon>Acari</taxon>
        <taxon>Parasitiformes</taxon>
        <taxon>Ixodida</taxon>
        <taxon>Ixodoidea</taxon>
        <taxon>Ixodidae</taxon>
        <taxon>Rhipicephalinae</taxon>
        <taxon>Dermacentor</taxon>
    </lineage>
</organism>
<gene>
    <name evidence="1" type="ORF">HPB49_015035</name>
</gene>
<keyword evidence="2" id="KW-1185">Reference proteome</keyword>